<comment type="cofactor">
    <cofactor evidence="1 7">
        <name>FAD</name>
        <dbReference type="ChEBI" id="CHEBI:57692"/>
    </cofactor>
</comment>
<dbReference type="InterPro" id="IPR006076">
    <property type="entry name" value="FAD-dep_OxRdtase"/>
</dbReference>
<feature type="chain" id="PRO_5026291566" description="FAD dependent oxidoreductase domain-containing protein" evidence="8">
    <location>
        <begin position="21"/>
        <end position="339"/>
    </location>
</feature>
<dbReference type="SUPFAM" id="SSF54373">
    <property type="entry name" value="FAD-linked reductases, C-terminal domain"/>
    <property type="match status" value="1"/>
</dbReference>
<dbReference type="PANTHER" id="PTHR11530:SF11">
    <property type="entry name" value="D-ASPARTATE OXIDASE"/>
    <property type="match status" value="1"/>
</dbReference>
<evidence type="ECO:0000256" key="3">
    <source>
        <dbReference type="ARBA" id="ARBA00006730"/>
    </source>
</evidence>
<dbReference type="PANTHER" id="PTHR11530">
    <property type="entry name" value="D-AMINO ACID OXIDASE"/>
    <property type="match status" value="1"/>
</dbReference>
<proteinExistence type="inferred from homology"/>
<comment type="subcellular location">
    <subcellularLocation>
        <location evidence="2">Peroxisome matrix</location>
    </subcellularLocation>
</comment>
<dbReference type="Gene3D" id="3.40.50.720">
    <property type="entry name" value="NAD(P)-binding Rossmann-like Domain"/>
    <property type="match status" value="1"/>
</dbReference>
<evidence type="ECO:0000256" key="2">
    <source>
        <dbReference type="ARBA" id="ARBA00004253"/>
    </source>
</evidence>
<evidence type="ECO:0000256" key="5">
    <source>
        <dbReference type="ARBA" id="ARBA00022827"/>
    </source>
</evidence>
<dbReference type="Gene3D" id="3.30.9.10">
    <property type="entry name" value="D-Amino Acid Oxidase, subunit A, domain 2"/>
    <property type="match status" value="1"/>
</dbReference>
<dbReference type="PIRSF" id="PIRSF000189">
    <property type="entry name" value="D-aa_oxidase"/>
    <property type="match status" value="1"/>
</dbReference>
<feature type="binding site" evidence="7">
    <location>
        <position position="286"/>
    </location>
    <ligand>
        <name>D-dopa</name>
        <dbReference type="ChEBI" id="CHEBI:149689"/>
    </ligand>
</feature>
<keyword evidence="4" id="KW-0285">Flavoprotein</keyword>
<dbReference type="Pfam" id="PF01266">
    <property type="entry name" value="DAO"/>
    <property type="match status" value="1"/>
</dbReference>
<evidence type="ECO:0000313" key="10">
    <source>
        <dbReference type="EMBL" id="CAB0037824.1"/>
    </source>
</evidence>
<gene>
    <name evidence="10" type="ORF">TBRA_LOCUS9635</name>
</gene>
<feature type="binding site" evidence="7">
    <location>
        <position position="317"/>
    </location>
    <ligand>
        <name>D-dopa</name>
        <dbReference type="ChEBI" id="CHEBI:149689"/>
    </ligand>
</feature>
<feature type="binding site" evidence="7">
    <location>
        <begin position="49"/>
        <end position="51"/>
    </location>
    <ligand>
        <name>FAD</name>
        <dbReference type="ChEBI" id="CHEBI:57692"/>
    </ligand>
</feature>
<evidence type="ECO:0000256" key="7">
    <source>
        <dbReference type="PIRSR" id="PIRSR000189-1"/>
    </source>
</evidence>
<comment type="similarity">
    <text evidence="3">Belongs to the DAMOX/DASOX family.</text>
</comment>
<dbReference type="SUPFAM" id="SSF51971">
    <property type="entry name" value="Nucleotide-binding domain"/>
    <property type="match status" value="1"/>
</dbReference>
<evidence type="ECO:0000256" key="4">
    <source>
        <dbReference type="ARBA" id="ARBA00022630"/>
    </source>
</evidence>
<dbReference type="InterPro" id="IPR023209">
    <property type="entry name" value="DAO"/>
</dbReference>
<name>A0A6H5IJC8_9HYME</name>
<organism evidence="10 11">
    <name type="scientific">Trichogramma brassicae</name>
    <dbReference type="NCBI Taxonomy" id="86971"/>
    <lineage>
        <taxon>Eukaryota</taxon>
        <taxon>Metazoa</taxon>
        <taxon>Ecdysozoa</taxon>
        <taxon>Arthropoda</taxon>
        <taxon>Hexapoda</taxon>
        <taxon>Insecta</taxon>
        <taxon>Pterygota</taxon>
        <taxon>Neoptera</taxon>
        <taxon>Endopterygota</taxon>
        <taxon>Hymenoptera</taxon>
        <taxon>Apocrita</taxon>
        <taxon>Proctotrupomorpha</taxon>
        <taxon>Chalcidoidea</taxon>
        <taxon>Trichogrammatidae</taxon>
        <taxon>Trichogramma</taxon>
    </lineage>
</organism>
<evidence type="ECO:0000259" key="9">
    <source>
        <dbReference type="Pfam" id="PF01266"/>
    </source>
</evidence>
<dbReference type="OrthoDB" id="2015447at2759"/>
<keyword evidence="5 7" id="KW-0274">FAD</keyword>
<keyword evidence="11" id="KW-1185">Reference proteome</keyword>
<feature type="binding site" evidence="7">
    <location>
        <begin position="316"/>
        <end position="321"/>
    </location>
    <ligand>
        <name>FAD</name>
        <dbReference type="ChEBI" id="CHEBI:57692"/>
    </ligand>
</feature>
<feature type="binding site" evidence="7">
    <location>
        <position position="190"/>
    </location>
    <ligand>
        <name>FAD</name>
        <dbReference type="ChEBI" id="CHEBI:57692"/>
    </ligand>
</feature>
<dbReference type="EMBL" id="CADCXV010000870">
    <property type="protein sequence ID" value="CAB0037824.1"/>
    <property type="molecule type" value="Genomic_DNA"/>
</dbReference>
<keyword evidence="6" id="KW-0560">Oxidoreductase</keyword>
<dbReference type="GO" id="GO:0003884">
    <property type="term" value="F:D-amino-acid oxidase activity"/>
    <property type="evidence" value="ECO:0007669"/>
    <property type="project" value="InterPro"/>
</dbReference>
<keyword evidence="8" id="KW-0732">Signal</keyword>
<protein>
    <recommendedName>
        <fullName evidence="9">FAD dependent oxidoreductase domain-containing protein</fullName>
    </recommendedName>
</protein>
<sequence length="339" mass="37866">MNVPNHIAIVGAGVIGVTSALAVQQAFPAAEVTIFSEIFSPYTTGDGSAGLWSPFVLENTDPTKILRWSTLTHRWMENFWKKGLAADIGLCLLPLYRVTHASDGYPLPDWASAAYGAYELSDDELESFNKRHKSKYGGAIHFVTYTCESTKLLPWLMEKFKQNNGKIVERKIQCLENLYHEGYDVIINCTGMGSRDLLKDESLVPVRGQVTRVKGPWLFEVMLEEDGDGNYVIPNVDSVILGGTRQKGDFDISIREDDLSSIRNGCERMYPSINKCQELTHWVGLRPVRKEVRLEKETVSYSDSKNLTIIHNYGHGGSGVTLCWGCALDVVHTATTLRN</sequence>
<dbReference type="GO" id="GO:0019478">
    <property type="term" value="P:D-amino acid catabolic process"/>
    <property type="evidence" value="ECO:0007669"/>
    <property type="project" value="TreeGrafter"/>
</dbReference>
<dbReference type="PROSITE" id="PS00677">
    <property type="entry name" value="DAO"/>
    <property type="match status" value="1"/>
</dbReference>
<evidence type="ECO:0000313" key="11">
    <source>
        <dbReference type="Proteomes" id="UP000479190"/>
    </source>
</evidence>
<dbReference type="GO" id="GO:0071949">
    <property type="term" value="F:FAD binding"/>
    <property type="evidence" value="ECO:0007669"/>
    <property type="project" value="InterPro"/>
</dbReference>
<evidence type="ECO:0000256" key="6">
    <source>
        <dbReference type="ARBA" id="ARBA00023002"/>
    </source>
</evidence>
<feature type="domain" description="FAD dependent oxidoreductase" evidence="9">
    <location>
        <begin position="7"/>
        <end position="330"/>
    </location>
</feature>
<feature type="signal peptide" evidence="8">
    <location>
        <begin position="1"/>
        <end position="20"/>
    </location>
</feature>
<reference evidence="10 11" key="1">
    <citation type="submission" date="2020-02" db="EMBL/GenBank/DDBJ databases">
        <authorList>
            <person name="Ferguson B K."/>
        </authorList>
    </citation>
    <scope>NUCLEOTIDE SEQUENCE [LARGE SCALE GENOMIC DNA]</scope>
</reference>
<dbReference type="InterPro" id="IPR006181">
    <property type="entry name" value="D-amino_acid_oxidase_CS"/>
</dbReference>
<dbReference type="AlphaFoldDB" id="A0A6H5IJC8"/>
<dbReference type="GO" id="GO:0005782">
    <property type="term" value="C:peroxisomal matrix"/>
    <property type="evidence" value="ECO:0007669"/>
    <property type="project" value="UniProtKB-SubCell"/>
</dbReference>
<accession>A0A6H5IJC8</accession>
<evidence type="ECO:0000256" key="8">
    <source>
        <dbReference type="SAM" id="SignalP"/>
    </source>
</evidence>
<dbReference type="Proteomes" id="UP000479190">
    <property type="component" value="Unassembled WGS sequence"/>
</dbReference>
<feature type="binding site" evidence="7">
    <location>
        <position position="231"/>
    </location>
    <ligand>
        <name>D-dopa</name>
        <dbReference type="ChEBI" id="CHEBI:149689"/>
    </ligand>
</feature>
<evidence type="ECO:0000256" key="1">
    <source>
        <dbReference type="ARBA" id="ARBA00001974"/>
    </source>
</evidence>